<proteinExistence type="inferred from homology"/>
<dbReference type="Ensembl" id="ENSSFAT00005002278.1">
    <property type="protein sequence ID" value="ENSSFAP00005002138.1"/>
    <property type="gene ID" value="ENSSFAG00005001475.1"/>
</dbReference>
<dbReference type="SMART" id="SM00060">
    <property type="entry name" value="FN3"/>
    <property type="match status" value="4"/>
</dbReference>
<reference evidence="14" key="2">
    <citation type="submission" date="2025-09" db="UniProtKB">
        <authorList>
            <consortium name="Ensembl"/>
        </authorList>
    </citation>
    <scope>IDENTIFICATION</scope>
</reference>
<protein>
    <submittedName>
        <fullName evidence="14">Leukemia inhibitory factor receptor-like</fullName>
    </submittedName>
</protein>
<dbReference type="InterPro" id="IPR013783">
    <property type="entry name" value="Ig-like_fold"/>
</dbReference>
<evidence type="ECO:0000256" key="10">
    <source>
        <dbReference type="ARBA" id="ARBA00023180"/>
    </source>
</evidence>
<accession>A0A672F7R0</accession>
<dbReference type="OMA" id="GKMMQYN"/>
<evidence type="ECO:0000256" key="6">
    <source>
        <dbReference type="ARBA" id="ARBA00022989"/>
    </source>
</evidence>
<feature type="domain" description="Fibronectin type-III" evidence="13">
    <location>
        <begin position="412"/>
        <end position="507"/>
    </location>
</feature>
<evidence type="ECO:0000256" key="5">
    <source>
        <dbReference type="ARBA" id="ARBA00022737"/>
    </source>
</evidence>
<keyword evidence="9" id="KW-0675">Receptor</keyword>
<reference evidence="14" key="1">
    <citation type="submission" date="2025-08" db="UniProtKB">
        <authorList>
            <consortium name="Ensembl"/>
        </authorList>
    </citation>
    <scope>IDENTIFICATION</scope>
</reference>
<feature type="compositionally biased region" description="Polar residues" evidence="11">
    <location>
        <begin position="796"/>
        <end position="805"/>
    </location>
</feature>
<dbReference type="PROSITE" id="PS50853">
    <property type="entry name" value="FN3"/>
    <property type="match status" value="3"/>
</dbReference>
<evidence type="ECO:0000256" key="2">
    <source>
        <dbReference type="ARBA" id="ARBA00008921"/>
    </source>
</evidence>
<keyword evidence="6 12" id="KW-1133">Transmembrane helix</keyword>
<dbReference type="Gene3D" id="2.60.40.10">
    <property type="entry name" value="Immunoglobulins"/>
    <property type="match status" value="7"/>
</dbReference>
<dbReference type="AlphaFoldDB" id="A0A672F7R0"/>
<comment type="similarity">
    <text evidence="2">Belongs to the type I cytokine receptor family. Type 2 subfamily.</text>
</comment>
<dbReference type="InterPro" id="IPR003961">
    <property type="entry name" value="FN3_dom"/>
</dbReference>
<dbReference type="InParanoid" id="A0A672F7R0"/>
<evidence type="ECO:0000313" key="14">
    <source>
        <dbReference type="Ensembl" id="ENSSFAP00005002138.1"/>
    </source>
</evidence>
<dbReference type="CDD" id="cd00063">
    <property type="entry name" value="FN3"/>
    <property type="match status" value="4"/>
</dbReference>
<dbReference type="PANTHER" id="PTHR48423">
    <property type="entry name" value="INTERLEUKIN-27 RECEPTOR SUBUNIT ALPHA"/>
    <property type="match status" value="1"/>
</dbReference>
<evidence type="ECO:0000256" key="1">
    <source>
        <dbReference type="ARBA" id="ARBA00004479"/>
    </source>
</evidence>
<dbReference type="InterPro" id="IPR040817">
    <property type="entry name" value="LIFR_D2"/>
</dbReference>
<keyword evidence="4" id="KW-0732">Signal</keyword>
<comment type="subcellular location">
    <subcellularLocation>
        <location evidence="1">Membrane</location>
        <topology evidence="1">Single-pass type I membrane protein</topology>
    </subcellularLocation>
</comment>
<keyword evidence="7 12" id="KW-0472">Membrane</keyword>
<dbReference type="GO" id="GO:0004896">
    <property type="term" value="F:cytokine receptor activity"/>
    <property type="evidence" value="ECO:0007669"/>
    <property type="project" value="InterPro"/>
</dbReference>
<dbReference type="Pfam" id="PF25552">
    <property type="entry name" value="LIFR_D4"/>
    <property type="match status" value="1"/>
</dbReference>
<evidence type="ECO:0000313" key="15">
    <source>
        <dbReference type="Proteomes" id="UP000472267"/>
    </source>
</evidence>
<dbReference type="InterPro" id="IPR052672">
    <property type="entry name" value="Type1_Cytokine_Rcpt_Type2"/>
</dbReference>
<keyword evidence="10" id="KW-0325">Glycoprotein</keyword>
<feature type="domain" description="Fibronectin type-III" evidence="13">
    <location>
        <begin position="319"/>
        <end position="411"/>
    </location>
</feature>
<evidence type="ECO:0000256" key="9">
    <source>
        <dbReference type="ARBA" id="ARBA00023170"/>
    </source>
</evidence>
<dbReference type="PANTHER" id="PTHR48423:SF1">
    <property type="entry name" value="INTERLEUKIN-27 RECEPTOR SUBUNIT ALPHA"/>
    <property type="match status" value="1"/>
</dbReference>
<dbReference type="GeneID" id="115382971"/>
<keyword evidence="3 12" id="KW-0812">Transmembrane</keyword>
<evidence type="ECO:0000256" key="12">
    <source>
        <dbReference type="SAM" id="Phobius"/>
    </source>
</evidence>
<evidence type="ECO:0000256" key="7">
    <source>
        <dbReference type="ARBA" id="ARBA00023136"/>
    </source>
</evidence>
<dbReference type="Proteomes" id="UP000472267">
    <property type="component" value="Unassembled WGS sequence"/>
</dbReference>
<evidence type="ECO:0000259" key="13">
    <source>
        <dbReference type="PROSITE" id="PS50853"/>
    </source>
</evidence>
<feature type="region of interest" description="Disordered" evidence="11">
    <location>
        <begin position="796"/>
        <end position="869"/>
    </location>
</feature>
<keyword evidence="15" id="KW-1185">Reference proteome</keyword>
<evidence type="ECO:0000256" key="8">
    <source>
        <dbReference type="ARBA" id="ARBA00023157"/>
    </source>
</evidence>
<dbReference type="OrthoDB" id="6382334at2759"/>
<gene>
    <name evidence="14" type="primary">LOC115382971</name>
</gene>
<feature type="transmembrane region" description="Helical" evidence="12">
    <location>
        <begin position="701"/>
        <end position="724"/>
    </location>
</feature>
<organism evidence="14 15">
    <name type="scientific">Salarias fasciatus</name>
    <name type="common">Jewelled blenny</name>
    <name type="synonym">Blennius fasciatus</name>
    <dbReference type="NCBI Taxonomy" id="181472"/>
    <lineage>
        <taxon>Eukaryota</taxon>
        <taxon>Metazoa</taxon>
        <taxon>Chordata</taxon>
        <taxon>Craniata</taxon>
        <taxon>Vertebrata</taxon>
        <taxon>Euteleostomi</taxon>
        <taxon>Actinopterygii</taxon>
        <taxon>Neopterygii</taxon>
        <taxon>Teleostei</taxon>
        <taxon>Neoteleostei</taxon>
        <taxon>Acanthomorphata</taxon>
        <taxon>Ovalentaria</taxon>
        <taxon>Blenniimorphae</taxon>
        <taxon>Blenniiformes</taxon>
        <taxon>Blennioidei</taxon>
        <taxon>Blenniidae</taxon>
        <taxon>Salariinae</taxon>
        <taxon>Salarias</taxon>
    </lineage>
</organism>
<dbReference type="SUPFAM" id="SSF49265">
    <property type="entry name" value="Fibronectin type III"/>
    <property type="match status" value="4"/>
</dbReference>
<dbReference type="InterPro" id="IPR036116">
    <property type="entry name" value="FN3_sf"/>
</dbReference>
<evidence type="ECO:0000256" key="4">
    <source>
        <dbReference type="ARBA" id="ARBA00022729"/>
    </source>
</evidence>
<dbReference type="InterPro" id="IPR003529">
    <property type="entry name" value="Hematopoietin_rcpt_Gp130_CS"/>
</dbReference>
<evidence type="ECO:0000256" key="3">
    <source>
        <dbReference type="ARBA" id="ARBA00022692"/>
    </source>
</evidence>
<feature type="compositionally biased region" description="Low complexity" evidence="11">
    <location>
        <begin position="492"/>
        <end position="507"/>
    </location>
</feature>
<keyword evidence="8" id="KW-1015">Disulfide bond</keyword>
<feature type="domain" description="Fibronectin type-III" evidence="13">
    <location>
        <begin position="606"/>
        <end position="699"/>
    </location>
</feature>
<dbReference type="GO" id="GO:0005886">
    <property type="term" value="C:plasma membrane"/>
    <property type="evidence" value="ECO:0007669"/>
    <property type="project" value="UniProtKB-ARBA"/>
</dbReference>
<sequence>MDPVRVRIRRTITITQLALTTLICGSFQDGHEQTQGVLQCGPENVSLSTSGETLLLTWNDGASCSSLGDAFIYELEVLIADRTVHHDQVSVAADRAERPCSWNWTSHLSLDCAPHSVRLRSRYDNQTSPWKQEQKVPGTRALKKRVFPRDRVFQAGSKATFCCVVPAGQSFDHMYLSGYEGAEMNTSEISDQTYGLTLLLEQPSELCVDVKCQTNTTSYGACTYIGYPPDDRDLQCETRDLESVDCSWTVGRHTHLSLKSPTRYQLLGRLCESASKGRCSQMMQIGAEERNWTLKAENKLGTVELHDRADLTKRVHMFAPDALTASAVNSRNASLTWTWTVEQYKDLNITCQTLINHAETVESVGMGLKVVVLKELIPHWRYSVRVRCGTAQHFWRWGDWSRDLVFHTRGDVPEALNVWMQMKENHTLVMWKKLLANQSHGEILDYEVTWTKSREEEWQIRSKVANSNESVTLSLNPGEEHMVTVRARNTHGSSSPSTIIIPSRGPGRPAVSTSRISGAGGGFSLSWPTEPAASCGYTVDWCPASGAGSVDWLTLPPSETSVSVVSENLRDGVRYFLSVYACTDGAPVLLQRHEGYVRETRIKDNLFRSLKLREQGSDVEVSWEPIALGEQTAFIHGYALHCQDHSSSPLTVSTSDPHATSLTVRNLRKSWYTFTVTAVTAVGECGNTSITATLSSQTDNLIWLVFMTLGIVFALLSFTTVICYRQWACIKEKVYPPIPKPVLTETFLSPTEYLVADQRLHTEADILDILDVPELLYNPGELLNGYLSQEDEQTLNGFNNSSELQDTAEPPAGPSTVPPRDFFNPTYNVAPETEAESGSSPEVQAETGSPDGYKPQSLAEKAWSAQSEQLPDSRMSLVSAYISLPSSQWIHTHT</sequence>
<dbReference type="Pfam" id="PF00041">
    <property type="entry name" value="fn3"/>
    <property type="match status" value="2"/>
</dbReference>
<dbReference type="Pfam" id="PF17971">
    <property type="entry name" value="LIFR_D2"/>
    <property type="match status" value="1"/>
</dbReference>
<dbReference type="PROSITE" id="PS01353">
    <property type="entry name" value="HEMATOPO_REC_L_F2"/>
    <property type="match status" value="1"/>
</dbReference>
<keyword evidence="5" id="KW-0677">Repeat</keyword>
<dbReference type="RefSeq" id="XP_029940828.1">
    <property type="nucleotide sequence ID" value="XM_030084968.1"/>
</dbReference>
<feature type="region of interest" description="Disordered" evidence="11">
    <location>
        <begin position="489"/>
        <end position="513"/>
    </location>
</feature>
<evidence type="ECO:0000256" key="11">
    <source>
        <dbReference type="SAM" id="MobiDB-lite"/>
    </source>
</evidence>
<name>A0A672F7R0_SALFA</name>